<dbReference type="RefSeq" id="WP_162533997.1">
    <property type="nucleotide sequence ID" value="NZ_CP015449.1"/>
</dbReference>
<feature type="compositionally biased region" description="Basic and acidic residues" evidence="1">
    <location>
        <begin position="1"/>
        <end position="12"/>
    </location>
</feature>
<protein>
    <submittedName>
        <fullName evidence="3">Uncharacterized protein</fullName>
    </submittedName>
</protein>
<feature type="region of interest" description="Disordered" evidence="1">
    <location>
        <begin position="90"/>
        <end position="111"/>
    </location>
</feature>
<keyword evidence="2" id="KW-1133">Transmembrane helix</keyword>
<evidence type="ECO:0000313" key="4">
    <source>
        <dbReference type="Proteomes" id="UP000244928"/>
    </source>
</evidence>
<feature type="transmembrane region" description="Helical" evidence="2">
    <location>
        <begin position="163"/>
        <end position="187"/>
    </location>
</feature>
<keyword evidence="2" id="KW-0812">Transmembrane</keyword>
<evidence type="ECO:0000256" key="1">
    <source>
        <dbReference type="SAM" id="MobiDB-lite"/>
    </source>
</evidence>
<organism evidence="3 4">
    <name type="scientific">Dietzia lutea</name>
    <dbReference type="NCBI Taxonomy" id="546160"/>
    <lineage>
        <taxon>Bacteria</taxon>
        <taxon>Bacillati</taxon>
        <taxon>Actinomycetota</taxon>
        <taxon>Actinomycetes</taxon>
        <taxon>Mycobacteriales</taxon>
        <taxon>Dietziaceae</taxon>
        <taxon>Dietzia</taxon>
    </lineage>
</organism>
<dbReference type="KEGG" id="dlu:A6035_12235"/>
<evidence type="ECO:0000256" key="2">
    <source>
        <dbReference type="SAM" id="Phobius"/>
    </source>
</evidence>
<keyword evidence="2" id="KW-0472">Membrane</keyword>
<evidence type="ECO:0000313" key="3">
    <source>
        <dbReference type="EMBL" id="AWH92805.1"/>
    </source>
</evidence>
<accession>A0A2S1R963</accession>
<feature type="region of interest" description="Disordered" evidence="1">
    <location>
        <begin position="1"/>
        <end position="24"/>
    </location>
</feature>
<gene>
    <name evidence="3" type="ORF">A6035_12235</name>
</gene>
<reference evidence="3 4" key="1">
    <citation type="submission" date="2016-04" db="EMBL/GenBank/DDBJ databases">
        <title>Complete genome sequence of Dietzia lutea YIM 80766T, a strain isolated from desert soil in Egypt.</title>
        <authorList>
            <person name="Zhao J."/>
            <person name="Hu B."/>
            <person name="Geng S."/>
            <person name="Nie Y."/>
            <person name="Tang Y."/>
        </authorList>
    </citation>
    <scope>NUCLEOTIDE SEQUENCE [LARGE SCALE GENOMIC DNA]</scope>
    <source>
        <strain evidence="3 4">YIM 80766</strain>
    </source>
</reference>
<feature type="region of interest" description="Disordered" evidence="1">
    <location>
        <begin position="269"/>
        <end position="330"/>
    </location>
</feature>
<name>A0A2S1R963_9ACTN</name>
<dbReference type="AlphaFoldDB" id="A0A2S1R963"/>
<feature type="compositionally biased region" description="Low complexity" evidence="1">
    <location>
        <begin position="309"/>
        <end position="320"/>
    </location>
</feature>
<dbReference type="EMBL" id="CP015449">
    <property type="protein sequence ID" value="AWH92805.1"/>
    <property type="molecule type" value="Genomic_DNA"/>
</dbReference>
<feature type="compositionally biased region" description="Gly residues" evidence="1">
    <location>
        <begin position="321"/>
        <end position="330"/>
    </location>
</feature>
<proteinExistence type="predicted"/>
<dbReference type="Proteomes" id="UP000244928">
    <property type="component" value="Chromosome"/>
</dbReference>
<keyword evidence="4" id="KW-1185">Reference proteome</keyword>
<feature type="transmembrane region" description="Helical" evidence="2">
    <location>
        <begin position="247"/>
        <end position="264"/>
    </location>
</feature>
<sequence>MSENRPARDRPAPDVPATDGAPEIWRLDHPEHGVLEFAVGSPEELRTVDPGYPLRKPSRKGSAPAAVASPGCALLRDGEVIARARQISDRRFSLTADPPKPGEHTTAPPISSPRIQVRTNMLDTAVRQVTFREVRDVVYFDPPPGSAAEARLEAIASTPWKRAVYPVAAGIGRSGWAIAMIVLLPLIGRLLEPVLDWILERIPDIDIPWPEFSLPSIPWPAITLPSINLPEISIPGWVEFLLEYSKVWVPLLAGVALAVVAVRQSRRSRETKRRWAAGQPRGHSAEQPDEPEQPDHPGPPEPPERAEQPGRPADPSQGGDESSGGGPAGR</sequence>